<sequence>MPQEISSPVKIIAGMLSGFPASAGIDPDMQIRAYLVAIDGIPAEALWRAAKLFLSGKVRDHNRAFAPSAASFAEIARQQQAAMTAQSRPRVESPPEQPQPKVAAYKMRLLRQAANGSRSAKRALAEMFPDNPVIARAARDAQEAVG</sequence>
<accession>A0A7W6MJE2</accession>
<evidence type="ECO:0000313" key="3">
    <source>
        <dbReference type="Proteomes" id="UP000524492"/>
    </source>
</evidence>
<feature type="region of interest" description="Disordered" evidence="1">
    <location>
        <begin position="77"/>
        <end position="99"/>
    </location>
</feature>
<feature type="compositionally biased region" description="Polar residues" evidence="1">
    <location>
        <begin position="77"/>
        <end position="87"/>
    </location>
</feature>
<evidence type="ECO:0000313" key="2">
    <source>
        <dbReference type="EMBL" id="MBB4193793.1"/>
    </source>
</evidence>
<keyword evidence="3" id="KW-1185">Reference proteome</keyword>
<organism evidence="2 3">
    <name type="scientific">Rhizobium aethiopicum</name>
    <dbReference type="NCBI Taxonomy" id="1138170"/>
    <lineage>
        <taxon>Bacteria</taxon>
        <taxon>Pseudomonadati</taxon>
        <taxon>Pseudomonadota</taxon>
        <taxon>Alphaproteobacteria</taxon>
        <taxon>Hyphomicrobiales</taxon>
        <taxon>Rhizobiaceae</taxon>
        <taxon>Rhizobium/Agrobacterium group</taxon>
        <taxon>Rhizobium</taxon>
    </lineage>
</organism>
<name>A0A7W6MJE2_9HYPH</name>
<comment type="caution">
    <text evidence="2">The sequence shown here is derived from an EMBL/GenBank/DDBJ whole genome shotgun (WGS) entry which is preliminary data.</text>
</comment>
<reference evidence="2 3" key="1">
    <citation type="submission" date="2020-08" db="EMBL/GenBank/DDBJ databases">
        <title>Genomic Encyclopedia of Type Strains, Phase IV (KMG-V): Genome sequencing to study the core and pangenomes of soil and plant-associated prokaryotes.</title>
        <authorList>
            <person name="Whitman W."/>
        </authorList>
    </citation>
    <scope>NUCLEOTIDE SEQUENCE [LARGE SCALE GENOMIC DNA]</scope>
    <source>
        <strain evidence="2 3">SEMIA 4074</strain>
    </source>
</reference>
<gene>
    <name evidence="2" type="ORF">GGD53_003962</name>
</gene>
<proteinExistence type="predicted"/>
<protein>
    <submittedName>
        <fullName evidence="2">Uncharacterized protein</fullName>
    </submittedName>
</protein>
<dbReference type="AlphaFoldDB" id="A0A7W6MJE2"/>
<evidence type="ECO:0000256" key="1">
    <source>
        <dbReference type="SAM" id="MobiDB-lite"/>
    </source>
</evidence>
<dbReference type="EMBL" id="JACIFV010000014">
    <property type="protein sequence ID" value="MBB4193793.1"/>
    <property type="molecule type" value="Genomic_DNA"/>
</dbReference>
<dbReference type="Proteomes" id="UP000524492">
    <property type="component" value="Unassembled WGS sequence"/>
</dbReference>